<protein>
    <submittedName>
        <fullName evidence="2">Resolvase domain protein</fullName>
    </submittedName>
</protein>
<proteinExistence type="predicted"/>
<dbReference type="GO" id="GO:0003677">
    <property type="term" value="F:DNA binding"/>
    <property type="evidence" value="ECO:0007669"/>
    <property type="project" value="InterPro"/>
</dbReference>
<dbReference type="Gene3D" id="3.40.50.1390">
    <property type="entry name" value="Resolvase, N-terminal catalytic domain"/>
    <property type="match status" value="1"/>
</dbReference>
<dbReference type="InterPro" id="IPR038109">
    <property type="entry name" value="DNA_bind_recomb_sf"/>
</dbReference>
<keyword evidence="3" id="KW-1185">Reference proteome</keyword>
<dbReference type="SMART" id="SM00857">
    <property type="entry name" value="Resolvase"/>
    <property type="match status" value="1"/>
</dbReference>
<dbReference type="InterPro" id="IPR050639">
    <property type="entry name" value="SSR_resolvase"/>
</dbReference>
<dbReference type="Gene3D" id="3.90.1750.20">
    <property type="entry name" value="Putative Large Serine Recombinase, Chain B, Domain 2"/>
    <property type="match status" value="1"/>
</dbReference>
<dbReference type="PANTHER" id="PTHR30461">
    <property type="entry name" value="DNA-INVERTASE FROM LAMBDOID PROPHAGE"/>
    <property type="match status" value="1"/>
</dbReference>
<name>C6PRP4_9CLOT</name>
<dbReference type="SUPFAM" id="SSF53041">
    <property type="entry name" value="Resolvase-like"/>
    <property type="match status" value="1"/>
</dbReference>
<dbReference type="GO" id="GO:0000150">
    <property type="term" value="F:DNA strand exchange activity"/>
    <property type="evidence" value="ECO:0007669"/>
    <property type="project" value="InterPro"/>
</dbReference>
<reference evidence="2 3" key="1">
    <citation type="submission" date="2009-06" db="EMBL/GenBank/DDBJ databases">
        <title>The draft genome of Clostridium carboxidivorans P7.</title>
        <authorList>
            <consortium name="US DOE Joint Genome Institute (JGI-PGF)"/>
            <person name="Lucas S."/>
            <person name="Copeland A."/>
            <person name="Lapidus A."/>
            <person name="Glavina del Rio T."/>
            <person name="Tice H."/>
            <person name="Bruce D."/>
            <person name="Goodwin L."/>
            <person name="Pitluck S."/>
            <person name="Larimer F."/>
            <person name="Land M.L."/>
            <person name="Hauser L."/>
            <person name="Hemme C.L."/>
        </authorList>
    </citation>
    <scope>NUCLEOTIDE SEQUENCE [LARGE SCALE GENOMIC DNA]</scope>
    <source>
        <strain evidence="2 3">P7</strain>
    </source>
</reference>
<evidence type="ECO:0000259" key="1">
    <source>
        <dbReference type="PROSITE" id="PS51736"/>
    </source>
</evidence>
<gene>
    <name evidence="2" type="ORF">CcarbDRAFT_1461</name>
</gene>
<dbReference type="Proteomes" id="UP000004198">
    <property type="component" value="Unassembled WGS sequence"/>
</dbReference>
<dbReference type="CDD" id="cd00338">
    <property type="entry name" value="Ser_Recombinase"/>
    <property type="match status" value="1"/>
</dbReference>
<dbReference type="RefSeq" id="WP_007060346.1">
    <property type="nucleotide sequence ID" value="NZ_ACVI01000018.1"/>
</dbReference>
<dbReference type="eggNOG" id="COG1961">
    <property type="taxonomic scope" value="Bacteria"/>
</dbReference>
<comment type="caution">
    <text evidence="2">The sequence shown here is derived from an EMBL/GenBank/DDBJ whole genome shotgun (WGS) entry which is preliminary data.</text>
</comment>
<dbReference type="EMBL" id="ACVI01000018">
    <property type="protein sequence ID" value="EET88087.1"/>
    <property type="molecule type" value="Genomic_DNA"/>
</dbReference>
<dbReference type="InterPro" id="IPR006119">
    <property type="entry name" value="Resolv_N"/>
</dbReference>
<evidence type="ECO:0000313" key="3">
    <source>
        <dbReference type="Proteomes" id="UP000004198"/>
    </source>
</evidence>
<sequence length="219" mass="25405">MPYCLYLRKSRADMEAESRGEGETLSRHQETLLSLAQKLKLNITKIYKEIVSGETIAARPVMQHLLLEIGENFWDGVLVMEVERLARGDTMDQGIVAQTFKYSNTKIITPMKIYDPNNEYDEEYFEFGLFMSRREYKTINRRLQRGRIQSVKEGKFLGTKPPYGYTKKKIKEGKGYTLEINAEQADIVKLIFELYVKGEKQQNGEFKKLGISLIAKKLK</sequence>
<dbReference type="PANTHER" id="PTHR30461:SF23">
    <property type="entry name" value="DNA RECOMBINASE-RELATED"/>
    <property type="match status" value="1"/>
</dbReference>
<dbReference type="Pfam" id="PF00239">
    <property type="entry name" value="Resolvase"/>
    <property type="match status" value="1"/>
</dbReference>
<feature type="domain" description="Resolvase/invertase-type recombinase catalytic" evidence="1">
    <location>
        <begin position="2"/>
        <end position="154"/>
    </location>
</feature>
<dbReference type="InterPro" id="IPR036162">
    <property type="entry name" value="Resolvase-like_N_sf"/>
</dbReference>
<dbReference type="AlphaFoldDB" id="C6PRP4"/>
<accession>C6PRP4</accession>
<dbReference type="PROSITE" id="PS51736">
    <property type="entry name" value="RECOMBINASES_3"/>
    <property type="match status" value="1"/>
</dbReference>
<organism evidence="2 3">
    <name type="scientific">Clostridium carboxidivorans P7</name>
    <dbReference type="NCBI Taxonomy" id="536227"/>
    <lineage>
        <taxon>Bacteria</taxon>
        <taxon>Bacillati</taxon>
        <taxon>Bacillota</taxon>
        <taxon>Clostridia</taxon>
        <taxon>Eubacteriales</taxon>
        <taxon>Clostridiaceae</taxon>
        <taxon>Clostridium</taxon>
    </lineage>
</organism>
<evidence type="ECO:0000313" key="2">
    <source>
        <dbReference type="EMBL" id="EET88087.1"/>
    </source>
</evidence>